<keyword evidence="1" id="KW-0812">Transmembrane</keyword>
<gene>
    <name evidence="2" type="ORF">ABLG96_04435</name>
</gene>
<accession>A0AAU8DSF9</accession>
<dbReference type="RefSeq" id="WP_353650200.1">
    <property type="nucleotide sequence ID" value="NZ_CP159218.1"/>
</dbReference>
<keyword evidence="1" id="KW-1133">Transmembrane helix</keyword>
<sequence>MEWWRWVSAGVVVVLLVILQLLWFDTLRDRPGWSMRRAGARSALTLVAIPIAIVLVVFSPWWVAAVLIAVPAVAVIAMGLAS</sequence>
<feature type="transmembrane region" description="Helical" evidence="1">
    <location>
        <begin position="6"/>
        <end position="26"/>
    </location>
</feature>
<organism evidence="2">
    <name type="scientific">Nakamurella sp. A5-74</name>
    <dbReference type="NCBI Taxonomy" id="3158264"/>
    <lineage>
        <taxon>Bacteria</taxon>
        <taxon>Bacillati</taxon>
        <taxon>Actinomycetota</taxon>
        <taxon>Actinomycetes</taxon>
        <taxon>Nakamurellales</taxon>
        <taxon>Nakamurellaceae</taxon>
        <taxon>Nakamurella</taxon>
    </lineage>
</organism>
<dbReference type="AlphaFoldDB" id="A0AAU8DSF9"/>
<evidence type="ECO:0000313" key="2">
    <source>
        <dbReference type="EMBL" id="XCG64587.1"/>
    </source>
</evidence>
<proteinExistence type="predicted"/>
<keyword evidence="1" id="KW-0472">Membrane</keyword>
<dbReference type="EMBL" id="CP159218">
    <property type="protein sequence ID" value="XCG64587.1"/>
    <property type="molecule type" value="Genomic_DNA"/>
</dbReference>
<protein>
    <submittedName>
        <fullName evidence="2">Uncharacterized protein</fullName>
    </submittedName>
</protein>
<evidence type="ECO:0000256" key="1">
    <source>
        <dbReference type="SAM" id="Phobius"/>
    </source>
</evidence>
<name>A0AAU8DSF9_9ACTN</name>
<feature type="transmembrane region" description="Helical" evidence="1">
    <location>
        <begin position="62"/>
        <end position="81"/>
    </location>
</feature>
<reference evidence="2" key="1">
    <citation type="submission" date="2024-05" db="EMBL/GenBank/DDBJ databases">
        <authorList>
            <person name="Cai S.Y."/>
            <person name="Jin L.M."/>
            <person name="Li H.R."/>
        </authorList>
    </citation>
    <scope>NUCLEOTIDE SEQUENCE</scope>
    <source>
        <strain evidence="2">A5-74</strain>
    </source>
</reference>
<feature type="transmembrane region" description="Helical" evidence="1">
    <location>
        <begin position="38"/>
        <end position="56"/>
    </location>
</feature>